<dbReference type="EMBL" id="QJRY01000012">
    <property type="protein sequence ID" value="PYB69870.1"/>
    <property type="molecule type" value="Genomic_DNA"/>
</dbReference>
<comment type="caution">
    <text evidence="3">The sequence shown here is derived from an EMBL/GenBank/DDBJ whole genome shotgun (WGS) entry which is preliminary data.</text>
</comment>
<feature type="signal peptide" evidence="1">
    <location>
        <begin position="1"/>
        <end position="24"/>
    </location>
</feature>
<evidence type="ECO:0000313" key="3">
    <source>
        <dbReference type="EMBL" id="PYB69870.1"/>
    </source>
</evidence>
<dbReference type="Gene3D" id="3.10.105.10">
    <property type="entry name" value="Dipeptide-binding Protein, Domain 3"/>
    <property type="match status" value="1"/>
</dbReference>
<name>A0ABX5NKW3_9HYPH</name>
<organism evidence="3 4">
    <name type="scientific">Rhizobium wuzhouense</name>
    <dbReference type="NCBI Taxonomy" id="1986026"/>
    <lineage>
        <taxon>Bacteria</taxon>
        <taxon>Pseudomonadati</taxon>
        <taxon>Pseudomonadota</taxon>
        <taxon>Alphaproteobacteria</taxon>
        <taxon>Hyphomicrobiales</taxon>
        <taxon>Rhizobiaceae</taxon>
        <taxon>Rhizobium/Agrobacterium group</taxon>
        <taxon>Rhizobium</taxon>
    </lineage>
</organism>
<gene>
    <name evidence="3" type="ORF">DMY87_22860</name>
</gene>
<dbReference type="CDD" id="cd13643">
    <property type="entry name" value="PBP2_BCP_2"/>
    <property type="match status" value="1"/>
</dbReference>
<protein>
    <submittedName>
        <fullName evidence="3">ABC transporter</fullName>
    </submittedName>
</protein>
<sequence length="317" mass="33877">MSAKRLLTLVGLTALTVVPASAFAAGKPQSDDPVRLAVFNIPDADFITNVLGQVLSKAGYQVEYVKTDYSAHFTALEFGDIDASPAAWSSVKEQIDKALASGEVEKLGEVGVRVKEGLWYPSYVADLCPGLPNWEALTKPDCVKALSTPETAGKINFLGVPADIIGPVETAQALKLDIHVTPPGSLGTMIATMQGDIQKKVPVIGYGFVPHWLYGSDTGSFIELPAFEQACYDDPAWGSNPDATRDCAPPEGSVFKLVNKGFETKEPYATEIMKKLSLNTDEVAAAIKLQEVDGQAADAVASDWVAKNESVWAGWIN</sequence>
<accession>A0ABX5NKW3</accession>
<proteinExistence type="predicted"/>
<dbReference type="Pfam" id="PF04069">
    <property type="entry name" value="OpuAC"/>
    <property type="match status" value="1"/>
</dbReference>
<evidence type="ECO:0000313" key="4">
    <source>
        <dbReference type="Proteomes" id="UP000247536"/>
    </source>
</evidence>
<feature type="chain" id="PRO_5046562274" evidence="1">
    <location>
        <begin position="25"/>
        <end position="317"/>
    </location>
</feature>
<dbReference type="Gene3D" id="3.40.190.100">
    <property type="entry name" value="Glycine betaine-binding periplasmic protein, domain 2"/>
    <property type="match status" value="1"/>
</dbReference>
<evidence type="ECO:0000256" key="1">
    <source>
        <dbReference type="SAM" id="SignalP"/>
    </source>
</evidence>
<reference evidence="3 4" key="1">
    <citation type="submission" date="2018-06" db="EMBL/GenBank/DDBJ databases">
        <title>Rhizobium wuzhouense sp. nov., isolated from roots of Oryza officinalis.</title>
        <authorList>
            <person name="Yuan T."/>
        </authorList>
    </citation>
    <scope>NUCLEOTIDE SEQUENCE [LARGE SCALE GENOMIC DNA]</scope>
    <source>
        <strain evidence="3 4">W44</strain>
    </source>
</reference>
<feature type="domain" description="ABC-type glycine betaine transport system substrate-binding" evidence="2">
    <location>
        <begin position="32"/>
        <end position="307"/>
    </location>
</feature>
<evidence type="ECO:0000259" key="2">
    <source>
        <dbReference type="Pfam" id="PF04069"/>
    </source>
</evidence>
<dbReference type="InterPro" id="IPR007210">
    <property type="entry name" value="ABC_Gly_betaine_transp_sub-bd"/>
</dbReference>
<dbReference type="Proteomes" id="UP000247536">
    <property type="component" value="Unassembled WGS sequence"/>
</dbReference>
<dbReference type="SUPFAM" id="SSF53850">
    <property type="entry name" value="Periplasmic binding protein-like II"/>
    <property type="match status" value="1"/>
</dbReference>
<keyword evidence="1" id="KW-0732">Signal</keyword>
<keyword evidence="4" id="KW-1185">Reference proteome</keyword>
<dbReference type="RefSeq" id="WP_110793956.1">
    <property type="nucleotide sequence ID" value="NZ_QJRY01000012.1"/>
</dbReference>
<dbReference type="Gene3D" id="3.40.190.10">
    <property type="entry name" value="Periplasmic binding protein-like II"/>
    <property type="match status" value="1"/>
</dbReference>